<feature type="compositionally biased region" description="Polar residues" evidence="1">
    <location>
        <begin position="644"/>
        <end position="654"/>
    </location>
</feature>
<reference evidence="4" key="2">
    <citation type="submission" date="2025-08" db="UniProtKB">
        <authorList>
            <consortium name="RefSeq"/>
        </authorList>
    </citation>
    <scope>IDENTIFICATION</scope>
    <source>
        <tissue evidence="4">Leaf</tissue>
    </source>
</reference>
<dbReference type="RefSeq" id="XP_010449863.1">
    <property type="nucleotide sequence ID" value="XM_010451561.2"/>
</dbReference>
<feature type="compositionally biased region" description="Basic and acidic residues" evidence="1">
    <location>
        <begin position="629"/>
        <end position="643"/>
    </location>
</feature>
<protein>
    <submittedName>
        <fullName evidence="4">Uncharacterized protein LOC104732033</fullName>
    </submittedName>
</protein>
<feature type="region of interest" description="Disordered" evidence="1">
    <location>
        <begin position="481"/>
        <end position="584"/>
    </location>
</feature>
<organism evidence="3 4">
    <name type="scientific">Camelina sativa</name>
    <name type="common">False flax</name>
    <name type="synonym">Myagrum sativum</name>
    <dbReference type="NCBI Taxonomy" id="90675"/>
    <lineage>
        <taxon>Eukaryota</taxon>
        <taxon>Viridiplantae</taxon>
        <taxon>Streptophyta</taxon>
        <taxon>Embryophyta</taxon>
        <taxon>Tracheophyta</taxon>
        <taxon>Spermatophyta</taxon>
        <taxon>Magnoliopsida</taxon>
        <taxon>eudicotyledons</taxon>
        <taxon>Gunneridae</taxon>
        <taxon>Pentapetalae</taxon>
        <taxon>rosids</taxon>
        <taxon>malvids</taxon>
        <taxon>Brassicales</taxon>
        <taxon>Brassicaceae</taxon>
        <taxon>Camelineae</taxon>
        <taxon>Camelina</taxon>
    </lineage>
</organism>
<feature type="region of interest" description="Disordered" evidence="1">
    <location>
        <begin position="607"/>
        <end position="669"/>
    </location>
</feature>
<reference evidence="3" key="1">
    <citation type="journal article" date="2014" name="Nat. Commun.">
        <title>The emerging biofuel crop Camelina sativa retains a highly undifferentiated hexaploid genome structure.</title>
        <authorList>
            <person name="Kagale S."/>
            <person name="Koh C."/>
            <person name="Nixon J."/>
            <person name="Bollina V."/>
            <person name="Clarke W.E."/>
            <person name="Tuteja R."/>
            <person name="Spillane C."/>
            <person name="Robinson S.J."/>
            <person name="Links M.G."/>
            <person name="Clarke C."/>
            <person name="Higgins E.E."/>
            <person name="Huebert T."/>
            <person name="Sharpe A.G."/>
            <person name="Parkin I.A."/>
        </authorList>
    </citation>
    <scope>NUCLEOTIDE SEQUENCE [LARGE SCALE GENOMIC DNA]</scope>
    <source>
        <strain evidence="3">cv. DH55</strain>
    </source>
</reference>
<accession>A0ABM0V2L1</accession>
<keyword evidence="3" id="KW-1185">Reference proteome</keyword>
<feature type="compositionally biased region" description="Basic and acidic residues" evidence="1">
    <location>
        <begin position="607"/>
        <end position="618"/>
    </location>
</feature>
<name>A0ABM0V2L1_CAMSA</name>
<dbReference type="Pfam" id="PF10536">
    <property type="entry name" value="PMD"/>
    <property type="match status" value="1"/>
</dbReference>
<evidence type="ECO:0000259" key="2">
    <source>
        <dbReference type="Pfam" id="PF10536"/>
    </source>
</evidence>
<dbReference type="PANTHER" id="PTHR46033">
    <property type="entry name" value="PROTEIN MAIN-LIKE 2"/>
    <property type="match status" value="1"/>
</dbReference>
<proteinExistence type="predicted"/>
<gene>
    <name evidence="4" type="primary">LOC104732033</name>
</gene>
<feature type="compositionally biased region" description="Basic and acidic residues" evidence="1">
    <location>
        <begin position="523"/>
        <end position="540"/>
    </location>
</feature>
<evidence type="ECO:0000256" key="1">
    <source>
        <dbReference type="SAM" id="MobiDB-lite"/>
    </source>
</evidence>
<feature type="domain" description="Aminotransferase-like plant mobile" evidence="2">
    <location>
        <begin position="93"/>
        <end position="438"/>
    </location>
</feature>
<dbReference type="InterPro" id="IPR044824">
    <property type="entry name" value="MAIN-like"/>
</dbReference>
<feature type="compositionally biased region" description="Acidic residues" evidence="1">
    <location>
        <begin position="498"/>
        <end position="510"/>
    </location>
</feature>
<sequence>MGSTSINEDLVEEREELMVSYSENNSQPMIKKAHFLKHCVTSIEGMLRPASCPELKASSLCVSFRGWRLPNKKFQFWAKKMAALHKPTWLKSGIFEAIKASTYKIHKNPSLILSLAQNWCPDTNTFVFPWGEATITLEDVNVLLGFSVLGSSVFVCAPLESSGTREAVEKLEEREEEGMSQDSWISSFVDDEMEHEAFLVLWLSKFVFPDKLGRSVNSDVFPIAVRLARGERVALAPAVLANLYHDLSQICALASTKNVYPNSLFKLVQVWIWERFKSIRPEAKVIPWGKPRIAQWSGLKQRFGNAGLILFDGNFDWRPYTEPLENWNLPRFYLEDAKWVRIGESLDCDDDDVFESFARCVRVSKLVGIGLVENYYPNRVAMQFGLAQDVPVLATNHSRNSTKQEAWDDYNTSLDGLRLYIPSRLATASVTSRYRDWWTKSVSEMRKESTETFNVSSTVDHYDDSDDDILVKVLPLSQILEKQKAKQSPNKRRKRACEDDESADTEDDDNMTINDQRVKSRKKCSDHVENTEGERSRLEVDNNNVSGLPQKLAYGDETVATEQKNDEKNSSSSSDEDDVTDAERLKQRKLATIAQRIKYRKQWAKMENTEGERSRLGVEKNVQGLPQKLNDETVATKETEQKTESVSTTPSKPSNGPAAEKQEDDDERLKQRKLAIEELALKMEARILKVQNTLAKIKQWKLGRTHTKTPVSA</sequence>
<evidence type="ECO:0000313" key="3">
    <source>
        <dbReference type="Proteomes" id="UP000694864"/>
    </source>
</evidence>
<dbReference type="Proteomes" id="UP000694864">
    <property type="component" value="Chromosome 12"/>
</dbReference>
<dbReference type="InterPro" id="IPR019557">
    <property type="entry name" value="AminoTfrase-like_pln_mobile"/>
</dbReference>
<evidence type="ECO:0000313" key="4">
    <source>
        <dbReference type="RefSeq" id="XP_010449863.1"/>
    </source>
</evidence>
<dbReference type="GeneID" id="104732033"/>
<dbReference type="PANTHER" id="PTHR46033:SF33">
    <property type="entry name" value="AMINOTRANSFERASE-LIKE, PLANT MOBILE DOMAIN FAMILY PROTEIN"/>
    <property type="match status" value="1"/>
</dbReference>